<organism evidence="2">
    <name type="scientific">marine sediment metagenome</name>
    <dbReference type="NCBI Taxonomy" id="412755"/>
    <lineage>
        <taxon>unclassified sequences</taxon>
        <taxon>metagenomes</taxon>
        <taxon>ecological metagenomes</taxon>
    </lineage>
</organism>
<accession>A0A0F9V4I0</accession>
<dbReference type="SUPFAM" id="SSF56091">
    <property type="entry name" value="DNA ligase/mRNA capping enzyme, catalytic domain"/>
    <property type="match status" value="1"/>
</dbReference>
<sequence>MFNTPEHTCDIVEVRLEPHPNADKLSLVRVGDYQCAVRTTDWSDGDLAVFIPPDSVVPDTKEFEFLGKHRRIKARKLRGEWSVGLLIPAPVGADLGQDCMEMLGIVHYEPQVHGHFSTGGDNVTPPEGFFPKYDVLNFRKYSDLFGDGEEVVVTEKIHGANARFVCVNDTMYCGSRSNWKRMDPNNLWWKVLERHPALEAWLRHNYGWGIYGEAFGQVQNLKYGAVPDNDIFFATFDILDGNRWMDFDEARSVGAPLPWVPLVYRGPFDKDKILAMAEGDSLWPGANHHLEGVVVKPVKERTDRRLGRVQLKIVGNKYLSKS</sequence>
<evidence type="ECO:0000259" key="1">
    <source>
        <dbReference type="Pfam" id="PF09414"/>
    </source>
</evidence>
<dbReference type="Pfam" id="PF21189">
    <property type="entry name" value="PHA02142"/>
    <property type="match status" value="1"/>
</dbReference>
<evidence type="ECO:0000313" key="2">
    <source>
        <dbReference type="EMBL" id="KKN98889.1"/>
    </source>
</evidence>
<dbReference type="AlphaFoldDB" id="A0A0F9V4I0"/>
<dbReference type="InterPro" id="IPR021122">
    <property type="entry name" value="RNA_ligase_dom_REL/Rnl2"/>
</dbReference>
<dbReference type="InterPro" id="IPR012646">
    <property type="entry name" value="RNA_ligase_DRB0094"/>
</dbReference>
<proteinExistence type="predicted"/>
<dbReference type="Gene3D" id="3.30.470.30">
    <property type="entry name" value="DNA ligase/mRNA capping enzyme"/>
    <property type="match status" value="1"/>
</dbReference>
<dbReference type="Gene3D" id="2.40.50.140">
    <property type="entry name" value="Nucleic acid-binding proteins"/>
    <property type="match status" value="1"/>
</dbReference>
<dbReference type="InterPro" id="IPR012340">
    <property type="entry name" value="NA-bd_OB-fold"/>
</dbReference>
<dbReference type="EMBL" id="LAZR01000049">
    <property type="protein sequence ID" value="KKN98889.1"/>
    <property type="molecule type" value="Genomic_DNA"/>
</dbReference>
<name>A0A0F9V4I0_9ZZZZ</name>
<protein>
    <recommendedName>
        <fullName evidence="1">RNA ligase domain-containing protein</fullName>
    </recommendedName>
</protein>
<gene>
    <name evidence="2" type="ORF">LCGC14_0141300</name>
</gene>
<dbReference type="Pfam" id="PF09414">
    <property type="entry name" value="RNA_ligase"/>
    <property type="match status" value="1"/>
</dbReference>
<comment type="caution">
    <text evidence="2">The sequence shown here is derived from an EMBL/GenBank/DDBJ whole genome shotgun (WGS) entry which is preliminary data.</text>
</comment>
<dbReference type="NCBIfam" id="TIGR02306">
    <property type="entry name" value="RNA_lig_DRB0094"/>
    <property type="match status" value="1"/>
</dbReference>
<feature type="domain" description="RNA ligase" evidence="1">
    <location>
        <begin position="149"/>
        <end position="313"/>
    </location>
</feature>
<reference evidence="2" key="1">
    <citation type="journal article" date="2015" name="Nature">
        <title>Complex archaea that bridge the gap between prokaryotes and eukaryotes.</title>
        <authorList>
            <person name="Spang A."/>
            <person name="Saw J.H."/>
            <person name="Jorgensen S.L."/>
            <person name="Zaremba-Niedzwiedzka K."/>
            <person name="Martijn J."/>
            <person name="Lind A.E."/>
            <person name="van Eijk R."/>
            <person name="Schleper C."/>
            <person name="Guy L."/>
            <person name="Ettema T.J."/>
        </authorList>
    </citation>
    <scope>NUCLEOTIDE SEQUENCE</scope>
</reference>